<accession>A0A412ZBR9</accession>
<dbReference type="Pfam" id="PF04883">
    <property type="entry name" value="HK97-gp10_like"/>
    <property type="match status" value="1"/>
</dbReference>
<sequence length="129" mass="14095">MSGIRIDSLGKEIAKMMEEYASEVAADTKAEARAVAKETVKELKKTSPDGPGSRKGHYKDGWASKVESENAVSIGIRIYNKKKPGLTHLLEKGHAKRGGGRVEGIPHIGPAEKQAVRDYEKRLKGRLSQ</sequence>
<dbReference type="InterPro" id="IPR010064">
    <property type="entry name" value="HK97-gp10_tail"/>
</dbReference>
<reference evidence="2 3" key="1">
    <citation type="submission" date="2018-08" db="EMBL/GenBank/DDBJ databases">
        <title>A genome reference for cultivated species of the human gut microbiota.</title>
        <authorList>
            <person name="Zou Y."/>
            <person name="Xue W."/>
            <person name="Luo G."/>
        </authorList>
    </citation>
    <scope>NUCLEOTIDE SEQUENCE [LARGE SCALE GENOMIC DNA]</scope>
    <source>
        <strain evidence="2 3">AF14-18</strain>
    </source>
</reference>
<evidence type="ECO:0000256" key="1">
    <source>
        <dbReference type="SAM" id="MobiDB-lite"/>
    </source>
</evidence>
<protein>
    <submittedName>
        <fullName evidence="2">HK97 gp10 family phage protein</fullName>
    </submittedName>
</protein>
<dbReference type="Proteomes" id="UP000284543">
    <property type="component" value="Unassembled WGS sequence"/>
</dbReference>
<comment type="caution">
    <text evidence="2">The sequence shown here is derived from an EMBL/GenBank/DDBJ whole genome shotgun (WGS) entry which is preliminary data.</text>
</comment>
<feature type="region of interest" description="Disordered" evidence="1">
    <location>
        <begin position="41"/>
        <end position="63"/>
    </location>
</feature>
<proteinExistence type="predicted"/>
<evidence type="ECO:0000313" key="2">
    <source>
        <dbReference type="EMBL" id="RGV77569.1"/>
    </source>
</evidence>
<dbReference type="AlphaFoldDB" id="A0A412ZBR9"/>
<evidence type="ECO:0000313" key="3">
    <source>
        <dbReference type="Proteomes" id="UP000284543"/>
    </source>
</evidence>
<dbReference type="RefSeq" id="WP_118018117.1">
    <property type="nucleotide sequence ID" value="NZ_QRZM01000002.1"/>
</dbReference>
<name>A0A412ZBR9_9FIRM</name>
<gene>
    <name evidence="2" type="ORF">DWW02_07870</name>
</gene>
<organism evidence="2 3">
    <name type="scientific">Enterocloster bolteae</name>
    <dbReference type="NCBI Taxonomy" id="208479"/>
    <lineage>
        <taxon>Bacteria</taxon>
        <taxon>Bacillati</taxon>
        <taxon>Bacillota</taxon>
        <taxon>Clostridia</taxon>
        <taxon>Lachnospirales</taxon>
        <taxon>Lachnospiraceae</taxon>
        <taxon>Enterocloster</taxon>
    </lineage>
</organism>
<feature type="region of interest" description="Disordered" evidence="1">
    <location>
        <begin position="94"/>
        <end position="129"/>
    </location>
</feature>
<dbReference type="EMBL" id="QRZM01000002">
    <property type="protein sequence ID" value="RGV77569.1"/>
    <property type="molecule type" value="Genomic_DNA"/>
</dbReference>